<name>A0A8G2DW36_9SPHN</name>
<gene>
    <name evidence="3" type="primary">ltrA</name>
    <name evidence="3" type="ORF">EWH12_21660</name>
</gene>
<dbReference type="InterPro" id="IPR025960">
    <property type="entry name" value="RVT_N"/>
</dbReference>
<dbReference type="InterPro" id="IPR051083">
    <property type="entry name" value="GrpII_Intron_Splice-Mob/Def"/>
</dbReference>
<dbReference type="PANTHER" id="PTHR34047">
    <property type="entry name" value="NUCLEAR INTRON MATURASE 1, MITOCHONDRIAL-RELATED"/>
    <property type="match status" value="1"/>
</dbReference>
<dbReference type="NCBIfam" id="TIGR04416">
    <property type="entry name" value="group_II_RT_mat"/>
    <property type="match status" value="1"/>
</dbReference>
<dbReference type="PROSITE" id="PS50878">
    <property type="entry name" value="RT_POL"/>
    <property type="match status" value="1"/>
</dbReference>
<organism evidence="3 4">
    <name type="scientific">Sphingobium cupriresistens</name>
    <dbReference type="NCBI Taxonomy" id="1132417"/>
    <lineage>
        <taxon>Bacteria</taxon>
        <taxon>Pseudomonadati</taxon>
        <taxon>Pseudomonadota</taxon>
        <taxon>Alphaproteobacteria</taxon>
        <taxon>Sphingomonadales</taxon>
        <taxon>Sphingomonadaceae</taxon>
        <taxon>Sphingobium</taxon>
    </lineage>
</organism>
<dbReference type="EC" id="2.7.7.49" evidence="3"/>
<keyword evidence="3" id="KW-0548">Nucleotidyltransferase</keyword>
<proteinExistence type="inferred from homology"/>
<dbReference type="SUPFAM" id="SSF56672">
    <property type="entry name" value="DNA/RNA polymerases"/>
    <property type="match status" value="1"/>
</dbReference>
<reference evidence="3 4" key="1">
    <citation type="submission" date="2019-02" db="EMBL/GenBank/DDBJ databases">
        <authorList>
            <person name="Feng G."/>
        </authorList>
    </citation>
    <scope>NUCLEOTIDE SEQUENCE [LARGE SCALE GENOMIC DNA]</scope>
    <source>
        <strain evidence="3 4">CCTCC AB 2011146</strain>
    </source>
</reference>
<dbReference type="InterPro" id="IPR000477">
    <property type="entry name" value="RT_dom"/>
</dbReference>
<dbReference type="PANTHER" id="PTHR34047:SF8">
    <property type="entry name" value="PROTEIN YKFC"/>
    <property type="match status" value="1"/>
</dbReference>
<dbReference type="RefSeq" id="WP_129927799.1">
    <property type="nucleotide sequence ID" value="NZ_SEOO01000099.1"/>
</dbReference>
<sequence>MTVSITTGAASHGKADWNQIDWRKVRQTVRRLQVRIAKAVKEGRWGRVKALQRLLTTSFSGKALAVKRVTENKGKRTPGMDRIIWDSPGKKVRGISSLTRRDYRPQPLRRVFIPKANGKLRPLGIPTMADRAMQALHLLALLPVAETTADPNSYGFRPYRAAQDAVGRCFLALKGKGTADWVLDADISACFDEISKDWLVANIPTDKVILRKWLDSGYMLDGAWFATKAGTPQGGVISATLASMTLDGMEALLREHFGPERRNRTTKVRLIRYADDFVVTGSSQEVLEQAKALIEGFLSERGLSLSAEKTRIVRVEEGFDFLGWTVRRMKGKLFIRPARKNVAAIMRKIGGVIRGATSITQGELIGRLNPIIRGWANYHRNQVAKDTFKKVDSYTWERLWRWACRRHPNKSRRWVKQKYFHREGARNWVFKAAATDSAGNPTVESLFEAASVPIRRHVKIRAAANPFDPAWDSYFAKRRRAPNGNTVTLSRSNSP</sequence>
<dbReference type="InterPro" id="IPR013597">
    <property type="entry name" value="Mat_intron_G2"/>
</dbReference>
<comment type="caution">
    <text evidence="3">The sequence shown here is derived from an EMBL/GenBank/DDBJ whole genome shotgun (WGS) entry which is preliminary data.</text>
</comment>
<keyword evidence="3" id="KW-0695">RNA-directed DNA polymerase</keyword>
<dbReference type="InterPro" id="IPR030931">
    <property type="entry name" value="Group_II_RT_mat"/>
</dbReference>
<dbReference type="Pfam" id="PF13655">
    <property type="entry name" value="RVT_N"/>
    <property type="match status" value="1"/>
</dbReference>
<dbReference type="InterPro" id="IPR043502">
    <property type="entry name" value="DNA/RNA_pol_sf"/>
</dbReference>
<keyword evidence="3" id="KW-0808">Transferase</keyword>
<accession>A0A8G2DW36</accession>
<evidence type="ECO:0000313" key="4">
    <source>
        <dbReference type="Proteomes" id="UP000291572"/>
    </source>
</evidence>
<protein>
    <submittedName>
        <fullName evidence="3">Group II intron reverse transcriptase/maturase</fullName>
        <ecNumber evidence="3">2.7.7.49</ecNumber>
    </submittedName>
</protein>
<comment type="similarity">
    <text evidence="1">Belongs to the bacterial reverse transcriptase family.</text>
</comment>
<evidence type="ECO:0000259" key="2">
    <source>
        <dbReference type="PROSITE" id="PS50878"/>
    </source>
</evidence>
<dbReference type="GO" id="GO:0003964">
    <property type="term" value="F:RNA-directed DNA polymerase activity"/>
    <property type="evidence" value="ECO:0007669"/>
    <property type="project" value="UniProtKB-KW"/>
</dbReference>
<evidence type="ECO:0000313" key="3">
    <source>
        <dbReference type="EMBL" id="RYM04989.1"/>
    </source>
</evidence>
<dbReference type="AlphaFoldDB" id="A0A8G2DW36"/>
<dbReference type="EMBL" id="SEOO01000099">
    <property type="protein sequence ID" value="RYM04989.1"/>
    <property type="molecule type" value="Genomic_DNA"/>
</dbReference>
<evidence type="ECO:0000256" key="1">
    <source>
        <dbReference type="ARBA" id="ARBA00034120"/>
    </source>
</evidence>
<dbReference type="Proteomes" id="UP000291572">
    <property type="component" value="Unassembled WGS sequence"/>
</dbReference>
<feature type="domain" description="Reverse transcriptase" evidence="2">
    <location>
        <begin position="94"/>
        <end position="326"/>
    </location>
</feature>
<dbReference type="OrthoDB" id="9793236at2"/>
<dbReference type="Pfam" id="PF08388">
    <property type="entry name" value="GIIM"/>
    <property type="match status" value="1"/>
</dbReference>
<dbReference type="CDD" id="cd01651">
    <property type="entry name" value="RT_G2_intron"/>
    <property type="match status" value="1"/>
</dbReference>
<dbReference type="Pfam" id="PF00078">
    <property type="entry name" value="RVT_1"/>
    <property type="match status" value="1"/>
</dbReference>